<dbReference type="InterPro" id="IPR019581">
    <property type="entry name" value="Prp8_U5-snRNA-bd"/>
</dbReference>
<accession>A0A9W8LY60</accession>
<dbReference type="GO" id="GO:0097157">
    <property type="term" value="F:pre-mRNA intronic binding"/>
    <property type="evidence" value="ECO:0007669"/>
    <property type="project" value="TreeGrafter"/>
</dbReference>
<dbReference type="Pfam" id="PF10596">
    <property type="entry name" value="U6-snRNA_bdg"/>
    <property type="match status" value="1"/>
</dbReference>
<gene>
    <name evidence="3" type="primary">PRPF8</name>
    <name evidence="3" type="ORF">IWW36_005387</name>
</gene>
<name>A0A9W8LY60_9FUNG</name>
<sequence>MLDVCGQTVGDGWSVIVQPLQHIDPLRLAYETARSLGLQTCSRRSASHGFVLLRDHTHSPLTAKFEVSAQPVREGRYFGFEVVQGQSPLFCHADFVVGANCPKELGGLGMLSMGHVLIPQSDLRWAKQTDTGISHFRSGMSHPEGQLIPNLFRYIQPWSSEFVDSQRVWAEYALKREEARAQNRRLTLEDLEDAWDRGIPRINTLFSKDRHTLAYDKGWRIRTEWKQYQVPKANPFWWTHAKHDGRLWQLNTYRTDMIQALGGVECILEHSLFRGTYYPTWEGLFWQQQCFARGTRILMFDGSYQEVQHVRQGDQLMGDDGTVRFVQSLVHSPYGDMYALVVPQWAGCEIVVTSNHVLVLRGPNDELIECTVIDFVRMKLADRAKLRMVAARIDYSYPHTKLSRDPLKVGAQVAYALITGNKDLSALQSYLSKYESPREISELLDPTAVSVNLADNIVSPELRTHSSRNVRALVVAGILLAVHAVGKLHVDGQSVVAYISDLCLATELREMLVMLGHNTVQPSSTAVSFVCVEPIPKAIDAQTLSAWSLRTLTRGASYTL</sequence>
<dbReference type="GO" id="GO:0005682">
    <property type="term" value="C:U5 snRNP"/>
    <property type="evidence" value="ECO:0007669"/>
    <property type="project" value="TreeGrafter"/>
</dbReference>
<dbReference type="GO" id="GO:0030619">
    <property type="term" value="F:U1 snRNA binding"/>
    <property type="evidence" value="ECO:0007669"/>
    <property type="project" value="TreeGrafter"/>
</dbReference>
<evidence type="ECO:0000259" key="2">
    <source>
        <dbReference type="Pfam" id="PF10597"/>
    </source>
</evidence>
<dbReference type="PROSITE" id="PS50817">
    <property type="entry name" value="INTEIN_N_TER"/>
    <property type="match status" value="1"/>
</dbReference>
<dbReference type="GO" id="GO:0030623">
    <property type="term" value="F:U5 snRNA binding"/>
    <property type="evidence" value="ECO:0007669"/>
    <property type="project" value="InterPro"/>
</dbReference>
<dbReference type="InterPro" id="IPR036844">
    <property type="entry name" value="Hint_dom_sf"/>
</dbReference>
<dbReference type="GO" id="GO:0017070">
    <property type="term" value="F:U6 snRNA binding"/>
    <property type="evidence" value="ECO:0007669"/>
    <property type="project" value="InterPro"/>
</dbReference>
<feature type="domain" description="Pre-mRNA-processing-splicing factor 8 U6-snRNA-binding" evidence="1">
    <location>
        <begin position="226"/>
        <end position="290"/>
    </location>
</feature>
<dbReference type="SUPFAM" id="SSF51294">
    <property type="entry name" value="Hedgehog/intein (Hint) domain"/>
    <property type="match status" value="1"/>
</dbReference>
<dbReference type="PANTHER" id="PTHR11140">
    <property type="entry name" value="PRE-MRNA SPLICING FACTOR PRP8"/>
    <property type="match status" value="1"/>
</dbReference>
<dbReference type="InterPro" id="IPR006141">
    <property type="entry name" value="Intein_N"/>
</dbReference>
<dbReference type="InterPro" id="IPR027652">
    <property type="entry name" value="PRP8"/>
</dbReference>
<dbReference type="InterPro" id="IPR019580">
    <property type="entry name" value="Prp8_U6-snRNA-bd"/>
</dbReference>
<evidence type="ECO:0000313" key="4">
    <source>
        <dbReference type="Proteomes" id="UP001139887"/>
    </source>
</evidence>
<proteinExistence type="predicted"/>
<feature type="domain" description="Pre-mRNA-processing-splicing factor 8 U5-snRNA-binding" evidence="2">
    <location>
        <begin position="101"/>
        <end position="155"/>
    </location>
</feature>
<dbReference type="GO" id="GO:0030620">
    <property type="term" value="F:U2 snRNA binding"/>
    <property type="evidence" value="ECO:0007669"/>
    <property type="project" value="TreeGrafter"/>
</dbReference>
<feature type="non-terminal residue" evidence="3">
    <location>
        <position position="560"/>
    </location>
</feature>
<dbReference type="Gene3D" id="2.170.16.10">
    <property type="entry name" value="Hedgehog/Intein (Hint) domain"/>
    <property type="match status" value="1"/>
</dbReference>
<evidence type="ECO:0000313" key="3">
    <source>
        <dbReference type="EMBL" id="KAJ2843888.1"/>
    </source>
</evidence>
<dbReference type="OrthoDB" id="1931567at2759"/>
<organism evidence="3 4">
    <name type="scientific">Coemansia brasiliensis</name>
    <dbReference type="NCBI Taxonomy" id="2650707"/>
    <lineage>
        <taxon>Eukaryota</taxon>
        <taxon>Fungi</taxon>
        <taxon>Fungi incertae sedis</taxon>
        <taxon>Zoopagomycota</taxon>
        <taxon>Kickxellomycotina</taxon>
        <taxon>Kickxellomycetes</taxon>
        <taxon>Kickxellales</taxon>
        <taxon>Kickxellaceae</taxon>
        <taxon>Coemansia</taxon>
    </lineage>
</organism>
<dbReference type="EMBL" id="JANBUW010001260">
    <property type="protein sequence ID" value="KAJ2843888.1"/>
    <property type="molecule type" value="Genomic_DNA"/>
</dbReference>
<dbReference type="Pfam" id="PF10597">
    <property type="entry name" value="U5_2-snRNA_bdg"/>
    <property type="match status" value="1"/>
</dbReference>
<evidence type="ECO:0000259" key="1">
    <source>
        <dbReference type="Pfam" id="PF10596"/>
    </source>
</evidence>
<dbReference type="GO" id="GO:0000244">
    <property type="term" value="P:spliceosomal tri-snRNP complex assembly"/>
    <property type="evidence" value="ECO:0007669"/>
    <property type="project" value="TreeGrafter"/>
</dbReference>
<dbReference type="AlphaFoldDB" id="A0A9W8LY60"/>
<protein>
    <submittedName>
        <fullName evidence="3">Pre-mRNA-processing-splicing factor 8</fullName>
    </submittedName>
</protein>
<reference evidence="3" key="1">
    <citation type="submission" date="2022-07" db="EMBL/GenBank/DDBJ databases">
        <title>Phylogenomic reconstructions and comparative analyses of Kickxellomycotina fungi.</title>
        <authorList>
            <person name="Reynolds N.K."/>
            <person name="Stajich J.E."/>
            <person name="Barry K."/>
            <person name="Grigoriev I.V."/>
            <person name="Crous P."/>
            <person name="Smith M.E."/>
        </authorList>
    </citation>
    <scope>NUCLEOTIDE SEQUENCE</scope>
    <source>
        <strain evidence="3">NRRL 1566</strain>
    </source>
</reference>
<dbReference type="GO" id="GO:0071013">
    <property type="term" value="C:catalytic step 2 spliceosome"/>
    <property type="evidence" value="ECO:0007669"/>
    <property type="project" value="TreeGrafter"/>
</dbReference>
<comment type="caution">
    <text evidence="3">The sequence shown here is derived from an EMBL/GenBank/DDBJ whole genome shotgun (WGS) entry which is preliminary data.</text>
</comment>
<dbReference type="Proteomes" id="UP001139887">
    <property type="component" value="Unassembled WGS sequence"/>
</dbReference>
<dbReference type="PANTHER" id="PTHR11140:SF0">
    <property type="entry name" value="PRE-MRNA-PROCESSING-SPLICING FACTOR 8"/>
    <property type="match status" value="1"/>
</dbReference>
<dbReference type="GO" id="GO:0016539">
    <property type="term" value="P:intein-mediated protein splicing"/>
    <property type="evidence" value="ECO:0007669"/>
    <property type="project" value="InterPro"/>
</dbReference>
<keyword evidence="4" id="KW-1185">Reference proteome</keyword>